<dbReference type="Pfam" id="PF05348">
    <property type="entry name" value="UMP1"/>
    <property type="match status" value="1"/>
</dbReference>
<evidence type="ECO:0000313" key="4">
    <source>
        <dbReference type="Proteomes" id="UP000314985"/>
    </source>
</evidence>
<name>A0A4X1UJD1_PIG</name>
<dbReference type="AlphaFoldDB" id="A0A4X1UJD1"/>
<comment type="similarity">
    <text evidence="2">Belongs to the POMP/UMP1 family.</text>
</comment>
<accession>A0A4X1UJD1</accession>
<proteinExistence type="inferred from homology"/>
<dbReference type="PANTHER" id="PTHR12828">
    <property type="entry name" value="PROTEASOME MATURATION PROTEIN UMP1"/>
    <property type="match status" value="1"/>
</dbReference>
<dbReference type="Ensembl" id="ENSSSCT00070035097.1">
    <property type="protein sequence ID" value="ENSSSCP00070029317.1"/>
    <property type="gene ID" value="ENSSSCG00070017785.1"/>
</dbReference>
<sequence length="127" mass="14337">MSCRRSSDSSHDIFIDHLGFTSAFQIVCPVGKRQHHHLPFVHPPLRQGRATFESSDNIRGLWPDALESLLAAQQSQRLPFLPSSHLSLDILQGNDKTIGFEDIFNDLSQCELMGEPHLMVEYKLGLL</sequence>
<dbReference type="Proteomes" id="UP000314985">
    <property type="component" value="Chromosome 10"/>
</dbReference>
<reference evidence="3 4" key="1">
    <citation type="submission" date="2017-08" db="EMBL/GenBank/DDBJ databases">
        <title>USMARCv1.0.</title>
        <authorList>
            <person name="Hannum G.I."/>
            <person name="Koren S."/>
            <person name="Schroeder S.G."/>
            <person name="Chin S.C."/>
            <person name="Nonneman D.J."/>
            <person name="Becker S.A."/>
            <person name="Rosen B.D."/>
            <person name="Bickhart D.M."/>
            <person name="Putnam N.H."/>
            <person name="Green R.E."/>
            <person name="Tuggle C.K."/>
            <person name="Liu H."/>
            <person name="Rohrer G.A."/>
            <person name="Warr A."/>
            <person name="Hall R."/>
            <person name="Kim K."/>
            <person name="Hume D.A."/>
            <person name="Talbot R."/>
            <person name="Chow W."/>
            <person name="Howe K."/>
            <person name="Schwartz A.S."/>
            <person name="Watson M."/>
            <person name="Archibald A.L."/>
            <person name="Phillippy A.M."/>
            <person name="Smith T.P.L."/>
        </authorList>
    </citation>
    <scope>NUCLEOTIDE SEQUENCE [LARGE SCALE GENOMIC DNA]</scope>
</reference>
<evidence type="ECO:0000313" key="3">
    <source>
        <dbReference type="Ensembl" id="ENSSSCP00070029317.1"/>
    </source>
</evidence>
<dbReference type="GO" id="GO:0043248">
    <property type="term" value="P:proteasome assembly"/>
    <property type="evidence" value="ECO:0007669"/>
    <property type="project" value="InterPro"/>
</dbReference>
<dbReference type="PANTHER" id="PTHR12828:SF3">
    <property type="entry name" value="PROTEASOME MATURATION PROTEIN"/>
    <property type="match status" value="1"/>
</dbReference>
<protein>
    <submittedName>
        <fullName evidence="3">Uncharacterized protein</fullName>
    </submittedName>
</protein>
<evidence type="ECO:0000256" key="1">
    <source>
        <dbReference type="ARBA" id="ARBA00023186"/>
    </source>
</evidence>
<evidence type="ECO:0000256" key="2">
    <source>
        <dbReference type="ARBA" id="ARBA00043974"/>
    </source>
</evidence>
<dbReference type="InterPro" id="IPR008012">
    <property type="entry name" value="Ump1"/>
</dbReference>
<reference evidence="3" key="2">
    <citation type="submission" date="2025-08" db="UniProtKB">
        <authorList>
            <consortium name="Ensembl"/>
        </authorList>
    </citation>
    <scope>IDENTIFICATION</scope>
</reference>
<keyword evidence="1" id="KW-0143">Chaperone</keyword>
<organism evidence="3 4">
    <name type="scientific">Sus scrofa</name>
    <name type="common">Pig</name>
    <dbReference type="NCBI Taxonomy" id="9823"/>
    <lineage>
        <taxon>Eukaryota</taxon>
        <taxon>Metazoa</taxon>
        <taxon>Chordata</taxon>
        <taxon>Craniata</taxon>
        <taxon>Vertebrata</taxon>
        <taxon>Euteleostomi</taxon>
        <taxon>Mammalia</taxon>
        <taxon>Eutheria</taxon>
        <taxon>Laurasiatheria</taxon>
        <taxon>Artiodactyla</taxon>
        <taxon>Suina</taxon>
        <taxon>Suidae</taxon>
        <taxon>Sus</taxon>
    </lineage>
</organism>